<accession>A0A6J7WIQ0</accession>
<proteinExistence type="predicted"/>
<sequence>MSDIIGELTRSGGPSAKWDAVGDVRRITITDVEKRQVTDFVTGEPQTWPNGDPKWQFVFSGTDPDTGDETRFFCKGFQLGAVKEALRAAGVTAGDTLTGGTLAIKWTGEEPSKTKGMSPAKTWSAQYKPATAVVGDLI</sequence>
<reference evidence="1" key="1">
    <citation type="submission" date="2020-05" db="EMBL/GenBank/DDBJ databases">
        <authorList>
            <person name="Chiriac C."/>
            <person name="Salcher M."/>
            <person name="Ghai R."/>
            <person name="Kavagutti S V."/>
        </authorList>
    </citation>
    <scope>NUCLEOTIDE SEQUENCE</scope>
</reference>
<gene>
    <name evidence="1" type="ORF">UFOVP196_48</name>
</gene>
<protein>
    <submittedName>
        <fullName evidence="1">Uncharacterized protein</fullName>
    </submittedName>
</protein>
<dbReference type="EMBL" id="LR798235">
    <property type="protein sequence ID" value="CAB5212738.1"/>
    <property type="molecule type" value="Genomic_DNA"/>
</dbReference>
<evidence type="ECO:0000313" key="1">
    <source>
        <dbReference type="EMBL" id="CAB5212738.1"/>
    </source>
</evidence>
<name>A0A6J7WIQ0_9CAUD</name>
<organism evidence="1">
    <name type="scientific">uncultured Caudovirales phage</name>
    <dbReference type="NCBI Taxonomy" id="2100421"/>
    <lineage>
        <taxon>Viruses</taxon>
        <taxon>Duplodnaviria</taxon>
        <taxon>Heunggongvirae</taxon>
        <taxon>Uroviricota</taxon>
        <taxon>Caudoviricetes</taxon>
        <taxon>Peduoviridae</taxon>
        <taxon>Maltschvirus</taxon>
        <taxon>Maltschvirus maltsch</taxon>
    </lineage>
</organism>